<dbReference type="InterPro" id="IPR029045">
    <property type="entry name" value="ClpP/crotonase-like_dom_sf"/>
</dbReference>
<dbReference type="InterPro" id="IPR005151">
    <property type="entry name" value="Tail-specific_protease"/>
</dbReference>
<gene>
    <name evidence="2" type="ORF">ACFS7Z_19730</name>
</gene>
<dbReference type="InterPro" id="IPR036034">
    <property type="entry name" value="PDZ_sf"/>
</dbReference>
<sequence length="570" mass="64671">MRKRSVIILSITFMLCGCSNQQPLSETQKLESLARVWGFLKYYHPSVGSGKTDWDSDFIQILPKVKAAQSKEELSAVYLEWIEGLEKVKKVVPETKGKEPAIGWADGLGIWGENGPVTKEKTFDKNFNLDWTDDKSLFSEKLISKLDYIEKNRFRGKIRYGTFNPAVFSNSTKEATGAIQNMKSPNEASRLLTLFTYWNLIEYFFPYKYQTDQDWNEVLTEMIPRFKDAESVSEYHLTVVEMVAKVNDSHASISPEYAPEVFGSYWIPARFKLIDGKAVIKGFLNDSMAIADDIKVGDIVYKVNGEDISDIVRRESKYISASNEDGKRRNFFNAVFNGMTDNVTVTLERDGLVQEKQLKRYLFEDFGYKPGAKGVKWEVLNGNIGYVNMGLLKPADVAEMMESLMKCRAIIFDIRNYPQLTMREVTKYLNPGPRPFAKIMKPDSTYPGKYFWSDIQLAGEQNASPYRGKVVILVNEHTQSQAEYTVMALQTADSATVIGSQTAGADGNVVYFELPGGIRTRISGLGVFYPDGRETQRIGIVPDIEVKPTIEGIRNRRDEVLEKALEFVER</sequence>
<dbReference type="Gene3D" id="3.90.226.10">
    <property type="entry name" value="2-enoyl-CoA Hydratase, Chain A, domain 1"/>
    <property type="match status" value="1"/>
</dbReference>
<dbReference type="Gene3D" id="3.30.750.44">
    <property type="match status" value="1"/>
</dbReference>
<dbReference type="RefSeq" id="WP_377488334.1">
    <property type="nucleotide sequence ID" value="NZ_JBHUOX010000018.1"/>
</dbReference>
<dbReference type="SUPFAM" id="SSF50156">
    <property type="entry name" value="PDZ domain-like"/>
    <property type="match status" value="1"/>
</dbReference>
<accession>A0ABW6BYD7</accession>
<evidence type="ECO:0000259" key="1">
    <source>
        <dbReference type="SMART" id="SM00245"/>
    </source>
</evidence>
<dbReference type="Gene3D" id="2.30.42.10">
    <property type="match status" value="1"/>
</dbReference>
<dbReference type="SUPFAM" id="SSF52096">
    <property type="entry name" value="ClpP/crotonase"/>
    <property type="match status" value="1"/>
</dbReference>
<keyword evidence="3" id="KW-1185">Reference proteome</keyword>
<organism evidence="2 3">
    <name type="scientific">Pontibacter toksunensis</name>
    <dbReference type="NCBI Taxonomy" id="1332631"/>
    <lineage>
        <taxon>Bacteria</taxon>
        <taxon>Pseudomonadati</taxon>
        <taxon>Bacteroidota</taxon>
        <taxon>Cytophagia</taxon>
        <taxon>Cytophagales</taxon>
        <taxon>Hymenobacteraceae</taxon>
        <taxon>Pontibacter</taxon>
    </lineage>
</organism>
<comment type="caution">
    <text evidence="2">The sequence shown here is derived from an EMBL/GenBank/DDBJ whole genome shotgun (WGS) entry which is preliminary data.</text>
</comment>
<feature type="domain" description="Tail specific protease" evidence="1">
    <location>
        <begin position="351"/>
        <end position="547"/>
    </location>
</feature>
<reference evidence="3" key="1">
    <citation type="journal article" date="2019" name="Int. J. Syst. Evol. Microbiol.">
        <title>The Global Catalogue of Microorganisms (GCM) 10K type strain sequencing project: providing services to taxonomists for standard genome sequencing and annotation.</title>
        <authorList>
            <consortium name="The Broad Institute Genomics Platform"/>
            <consortium name="The Broad Institute Genome Sequencing Center for Infectious Disease"/>
            <person name="Wu L."/>
            <person name="Ma J."/>
        </authorList>
    </citation>
    <scope>NUCLEOTIDE SEQUENCE [LARGE SCALE GENOMIC DNA]</scope>
    <source>
        <strain evidence="3">KCTC 23984</strain>
    </source>
</reference>
<dbReference type="SMART" id="SM00245">
    <property type="entry name" value="TSPc"/>
    <property type="match status" value="1"/>
</dbReference>
<evidence type="ECO:0000313" key="2">
    <source>
        <dbReference type="EMBL" id="MFD3002611.1"/>
    </source>
</evidence>
<dbReference type="PANTHER" id="PTHR32060">
    <property type="entry name" value="TAIL-SPECIFIC PROTEASE"/>
    <property type="match status" value="1"/>
</dbReference>
<protein>
    <submittedName>
        <fullName evidence="2">S41 family peptidase</fullName>
    </submittedName>
</protein>
<evidence type="ECO:0000313" key="3">
    <source>
        <dbReference type="Proteomes" id="UP001597641"/>
    </source>
</evidence>
<dbReference type="EMBL" id="JBHUOX010000018">
    <property type="protein sequence ID" value="MFD3002611.1"/>
    <property type="molecule type" value="Genomic_DNA"/>
</dbReference>
<dbReference type="PANTHER" id="PTHR32060:SF30">
    <property type="entry name" value="CARBOXY-TERMINAL PROCESSING PROTEASE CTPA"/>
    <property type="match status" value="1"/>
</dbReference>
<dbReference type="PROSITE" id="PS51257">
    <property type="entry name" value="PROKAR_LIPOPROTEIN"/>
    <property type="match status" value="1"/>
</dbReference>
<dbReference type="CDD" id="cd07562">
    <property type="entry name" value="Peptidase_S41_TRI"/>
    <property type="match status" value="1"/>
</dbReference>
<name>A0ABW6BYD7_9BACT</name>
<dbReference type="Pfam" id="PF03572">
    <property type="entry name" value="Peptidase_S41"/>
    <property type="match status" value="1"/>
</dbReference>
<dbReference type="Proteomes" id="UP001597641">
    <property type="component" value="Unassembled WGS sequence"/>
</dbReference>
<proteinExistence type="predicted"/>